<name>A0A9J6BDY9_POLVA</name>
<feature type="compositionally biased region" description="Polar residues" evidence="1">
    <location>
        <begin position="1"/>
        <end position="14"/>
    </location>
</feature>
<accession>A0A9J6BDY9</accession>
<keyword evidence="3" id="KW-1185">Reference proteome</keyword>
<reference evidence="2" key="1">
    <citation type="submission" date="2021-03" db="EMBL/GenBank/DDBJ databases">
        <title>Chromosome level genome of the anhydrobiotic midge Polypedilum vanderplanki.</title>
        <authorList>
            <person name="Yoshida Y."/>
            <person name="Kikawada T."/>
            <person name="Gusev O."/>
        </authorList>
    </citation>
    <scope>NUCLEOTIDE SEQUENCE</scope>
    <source>
        <strain evidence="2">NIAS01</strain>
        <tissue evidence="2">Whole body or cell culture</tissue>
    </source>
</reference>
<organism evidence="2 3">
    <name type="scientific">Polypedilum vanderplanki</name>
    <name type="common">Sleeping chironomid midge</name>
    <dbReference type="NCBI Taxonomy" id="319348"/>
    <lineage>
        <taxon>Eukaryota</taxon>
        <taxon>Metazoa</taxon>
        <taxon>Ecdysozoa</taxon>
        <taxon>Arthropoda</taxon>
        <taxon>Hexapoda</taxon>
        <taxon>Insecta</taxon>
        <taxon>Pterygota</taxon>
        <taxon>Neoptera</taxon>
        <taxon>Endopterygota</taxon>
        <taxon>Diptera</taxon>
        <taxon>Nematocera</taxon>
        <taxon>Chironomoidea</taxon>
        <taxon>Chironomidae</taxon>
        <taxon>Chironominae</taxon>
        <taxon>Polypedilum</taxon>
        <taxon>Polypedilum</taxon>
    </lineage>
</organism>
<dbReference type="Proteomes" id="UP001107558">
    <property type="component" value="Chromosome 4"/>
</dbReference>
<evidence type="ECO:0000256" key="1">
    <source>
        <dbReference type="SAM" id="MobiDB-lite"/>
    </source>
</evidence>
<feature type="compositionally biased region" description="Polar residues" evidence="1">
    <location>
        <begin position="69"/>
        <end position="84"/>
    </location>
</feature>
<evidence type="ECO:0000313" key="3">
    <source>
        <dbReference type="Proteomes" id="UP001107558"/>
    </source>
</evidence>
<sequence length="156" mass="15678">MINALPQPQQSPSTIGDVRQIIPTTVKPSCNKTNKINEISPTSELSRKKRQLPLPPPTGTATGQPVGQLPTNSLPPTSVGTTSILPAGSAFPTAALPSTLTGTQPLTTTGVQPASTLPAALPAATVGIAPANGVSLAPIKFPSSAPATIQPIQPVG</sequence>
<feature type="compositionally biased region" description="Low complexity" evidence="1">
    <location>
        <begin position="99"/>
        <end position="111"/>
    </location>
</feature>
<gene>
    <name evidence="2" type="ORF">PVAND_015916</name>
</gene>
<dbReference type="EMBL" id="JADBJN010000004">
    <property type="protein sequence ID" value="KAG5667957.1"/>
    <property type="molecule type" value="Genomic_DNA"/>
</dbReference>
<proteinExistence type="predicted"/>
<feature type="compositionally biased region" description="Low complexity" evidence="1">
    <location>
        <begin position="59"/>
        <end position="68"/>
    </location>
</feature>
<comment type="caution">
    <text evidence="2">The sequence shown here is derived from an EMBL/GenBank/DDBJ whole genome shotgun (WGS) entry which is preliminary data.</text>
</comment>
<feature type="region of interest" description="Disordered" evidence="1">
    <location>
        <begin position="1"/>
        <end position="111"/>
    </location>
</feature>
<evidence type="ECO:0000313" key="2">
    <source>
        <dbReference type="EMBL" id="KAG5667957.1"/>
    </source>
</evidence>
<feature type="compositionally biased region" description="Polar residues" evidence="1">
    <location>
        <begin position="22"/>
        <end position="44"/>
    </location>
</feature>
<dbReference type="AlphaFoldDB" id="A0A9J6BDY9"/>
<protein>
    <submittedName>
        <fullName evidence="2">Uncharacterized protein</fullName>
    </submittedName>
</protein>